<evidence type="ECO:0000313" key="8">
    <source>
        <dbReference type="Proteomes" id="UP000275719"/>
    </source>
</evidence>
<dbReference type="Gene3D" id="1.10.287.1260">
    <property type="match status" value="1"/>
</dbReference>
<keyword evidence="8" id="KW-1185">Reference proteome</keyword>
<evidence type="ECO:0000256" key="3">
    <source>
        <dbReference type="ARBA" id="ARBA00022989"/>
    </source>
</evidence>
<keyword evidence="2 5" id="KW-0812">Transmembrane</keyword>
<dbReference type="EMBL" id="RQVQ01000039">
    <property type="protein sequence ID" value="RRJ88509.1"/>
    <property type="molecule type" value="Genomic_DNA"/>
</dbReference>
<gene>
    <name evidence="7" type="ORF">EG240_13490</name>
</gene>
<feature type="domain" description="Mechanosensitive ion channel MscS" evidence="6">
    <location>
        <begin position="98"/>
        <end position="163"/>
    </location>
</feature>
<dbReference type="OrthoDB" id="5705501at2"/>
<dbReference type="GO" id="GO:0016020">
    <property type="term" value="C:membrane"/>
    <property type="evidence" value="ECO:0007669"/>
    <property type="project" value="UniProtKB-SubCell"/>
</dbReference>
<dbReference type="Pfam" id="PF00924">
    <property type="entry name" value="MS_channel_2nd"/>
    <property type="match status" value="1"/>
</dbReference>
<comment type="subcellular location">
    <subcellularLocation>
        <location evidence="1">Membrane</location>
    </subcellularLocation>
</comment>
<feature type="transmembrane region" description="Helical" evidence="5">
    <location>
        <begin position="12"/>
        <end position="33"/>
    </location>
</feature>
<evidence type="ECO:0000256" key="4">
    <source>
        <dbReference type="ARBA" id="ARBA00023136"/>
    </source>
</evidence>
<sequence>MNFNINEFYPQIIATILAIIITIIIKYASKGIISKLSEVSEKAENRRRIITKYIDWMIYTLFIVSLLGIWGIDTKNVVTYITSILAFIGVALFAQWSVLSNITAGIVMFFSFPYKIGDTIKIEDKDFPIEAQIEDIKAFHTILITSEGTKVTYPNNLFLQKAVVIVKSS</sequence>
<name>A0A3P3W4D5_9FLAO</name>
<accession>A0A3P3W4D5</accession>
<evidence type="ECO:0000256" key="5">
    <source>
        <dbReference type="SAM" id="Phobius"/>
    </source>
</evidence>
<dbReference type="InterPro" id="IPR023408">
    <property type="entry name" value="MscS_beta-dom_sf"/>
</dbReference>
<protein>
    <submittedName>
        <fullName evidence="7">Mechanosensitive ion channel family protein</fullName>
    </submittedName>
</protein>
<organism evidence="7 8">
    <name type="scientific">Paenimyroides tangerinum</name>
    <dbReference type="NCBI Taxonomy" id="2488728"/>
    <lineage>
        <taxon>Bacteria</taxon>
        <taxon>Pseudomonadati</taxon>
        <taxon>Bacteroidota</taxon>
        <taxon>Flavobacteriia</taxon>
        <taxon>Flavobacteriales</taxon>
        <taxon>Flavobacteriaceae</taxon>
        <taxon>Paenimyroides</taxon>
    </lineage>
</organism>
<keyword evidence="4 5" id="KW-0472">Membrane</keyword>
<proteinExistence type="predicted"/>
<dbReference type="Gene3D" id="2.30.30.60">
    <property type="match status" value="1"/>
</dbReference>
<dbReference type="Proteomes" id="UP000275719">
    <property type="component" value="Unassembled WGS sequence"/>
</dbReference>
<feature type="transmembrane region" description="Helical" evidence="5">
    <location>
        <begin position="84"/>
        <end position="112"/>
    </location>
</feature>
<feature type="transmembrane region" description="Helical" evidence="5">
    <location>
        <begin position="53"/>
        <end position="72"/>
    </location>
</feature>
<dbReference type="InterPro" id="IPR010920">
    <property type="entry name" value="LSM_dom_sf"/>
</dbReference>
<dbReference type="InterPro" id="IPR006685">
    <property type="entry name" value="MscS_channel_2nd"/>
</dbReference>
<dbReference type="SUPFAM" id="SSF50182">
    <property type="entry name" value="Sm-like ribonucleoproteins"/>
    <property type="match status" value="1"/>
</dbReference>
<dbReference type="PANTHER" id="PTHR30221">
    <property type="entry name" value="SMALL-CONDUCTANCE MECHANOSENSITIVE CHANNEL"/>
    <property type="match status" value="1"/>
</dbReference>
<dbReference type="PANTHER" id="PTHR30221:SF8">
    <property type="entry name" value="SMALL-CONDUCTANCE MECHANOSENSITIVE CHANNEL"/>
    <property type="match status" value="1"/>
</dbReference>
<evidence type="ECO:0000256" key="2">
    <source>
        <dbReference type="ARBA" id="ARBA00022692"/>
    </source>
</evidence>
<evidence type="ECO:0000313" key="7">
    <source>
        <dbReference type="EMBL" id="RRJ88509.1"/>
    </source>
</evidence>
<evidence type="ECO:0000256" key="1">
    <source>
        <dbReference type="ARBA" id="ARBA00004370"/>
    </source>
</evidence>
<reference evidence="7 8" key="1">
    <citation type="submission" date="2018-11" db="EMBL/GenBank/DDBJ databases">
        <title>Flavobacterium sp. nov., YIM 102701-2 draft genome.</title>
        <authorList>
            <person name="Li G."/>
            <person name="Jiang Y."/>
        </authorList>
    </citation>
    <scope>NUCLEOTIDE SEQUENCE [LARGE SCALE GENOMIC DNA]</scope>
    <source>
        <strain evidence="7 8">YIM 102701-2</strain>
    </source>
</reference>
<dbReference type="AlphaFoldDB" id="A0A3P3W4D5"/>
<comment type="caution">
    <text evidence="7">The sequence shown here is derived from an EMBL/GenBank/DDBJ whole genome shotgun (WGS) entry which is preliminary data.</text>
</comment>
<dbReference type="GO" id="GO:0008381">
    <property type="term" value="F:mechanosensitive monoatomic ion channel activity"/>
    <property type="evidence" value="ECO:0007669"/>
    <property type="project" value="InterPro"/>
</dbReference>
<dbReference type="InterPro" id="IPR045275">
    <property type="entry name" value="MscS_archaea/bacteria_type"/>
</dbReference>
<evidence type="ECO:0000259" key="6">
    <source>
        <dbReference type="Pfam" id="PF00924"/>
    </source>
</evidence>
<keyword evidence="3 5" id="KW-1133">Transmembrane helix</keyword>
<dbReference type="RefSeq" id="WP_125019887.1">
    <property type="nucleotide sequence ID" value="NZ_RQVQ01000039.1"/>
</dbReference>